<dbReference type="Pfam" id="PF07254">
    <property type="entry name" value="Cpta_toxin"/>
    <property type="match status" value="1"/>
</dbReference>
<evidence type="ECO:0000313" key="3">
    <source>
        <dbReference type="Proteomes" id="UP000243063"/>
    </source>
</evidence>
<dbReference type="InterPro" id="IPR009883">
    <property type="entry name" value="YgfX"/>
</dbReference>
<keyword evidence="3" id="KW-1185">Reference proteome</keyword>
<proteinExistence type="predicted"/>
<dbReference type="RefSeq" id="WP_090211495.1">
    <property type="nucleotide sequence ID" value="NZ_LT629780.1"/>
</dbReference>
<dbReference type="OrthoDB" id="7030636at2"/>
<gene>
    <name evidence="2" type="ORF">SAMN05216580_0233</name>
</gene>
<name>A0A1H2E2C7_9GAMM</name>
<dbReference type="STRING" id="1245526.SAMN05216580_0233"/>
<dbReference type="EMBL" id="LT629780">
    <property type="protein sequence ID" value="SDT89247.1"/>
    <property type="molecule type" value="Genomic_DNA"/>
</dbReference>
<dbReference type="AlphaFoldDB" id="A0A1H2E2C7"/>
<sequence>MSSRIEPFECHWRPSRRLLALHLGCWVLALASLALCDLPLPVALILAGLVCLYALTGLHRQVLLRSPRALRGLRHDGDGWWLYSRAGGWQAVQLRPGCVAIPLLVVLRFRRPGQRFDRTWCVPADSLESAAHRRLRLRLKFARRRWAPPAAQDERMAQAAE</sequence>
<accession>A0A1H2E2C7</accession>
<feature type="transmembrane region" description="Helical" evidence="1">
    <location>
        <begin position="44"/>
        <end position="64"/>
    </location>
</feature>
<keyword evidence="1" id="KW-1133">Transmembrane helix</keyword>
<organism evidence="2 3">
    <name type="scientific">Geopseudomonas guangdongensis</name>
    <dbReference type="NCBI Taxonomy" id="1245526"/>
    <lineage>
        <taxon>Bacteria</taxon>
        <taxon>Pseudomonadati</taxon>
        <taxon>Pseudomonadota</taxon>
        <taxon>Gammaproteobacteria</taxon>
        <taxon>Pseudomonadales</taxon>
        <taxon>Pseudomonadaceae</taxon>
        <taxon>Geopseudomonas</taxon>
    </lineage>
</organism>
<protein>
    <submittedName>
        <fullName evidence="2">Toxin CptA</fullName>
    </submittedName>
</protein>
<reference evidence="3" key="1">
    <citation type="submission" date="2016-10" db="EMBL/GenBank/DDBJ databases">
        <authorList>
            <person name="Varghese N."/>
            <person name="Submissions S."/>
        </authorList>
    </citation>
    <scope>NUCLEOTIDE SEQUENCE [LARGE SCALE GENOMIC DNA]</scope>
    <source>
        <strain evidence="3">CCTCC 2012022</strain>
    </source>
</reference>
<evidence type="ECO:0000256" key="1">
    <source>
        <dbReference type="SAM" id="Phobius"/>
    </source>
</evidence>
<dbReference type="Proteomes" id="UP000243063">
    <property type="component" value="Chromosome I"/>
</dbReference>
<keyword evidence="1" id="KW-0472">Membrane</keyword>
<keyword evidence="1" id="KW-0812">Transmembrane</keyword>
<evidence type="ECO:0000313" key="2">
    <source>
        <dbReference type="EMBL" id="SDT89247.1"/>
    </source>
</evidence>